<evidence type="ECO:0000313" key="4">
    <source>
        <dbReference type="Proteomes" id="UP000232722"/>
    </source>
</evidence>
<dbReference type="Proteomes" id="UP000232722">
    <property type="component" value="Unassembled WGS sequence"/>
</dbReference>
<evidence type="ECO:0000313" key="1">
    <source>
        <dbReference type="EMBL" id="PKC15853.1"/>
    </source>
</evidence>
<reference evidence="1 4" key="2">
    <citation type="submission" date="2017-09" db="EMBL/GenBank/DDBJ databases">
        <title>Extensive intraspecific genome diversity in a model arbuscular mycorrhizal fungus.</title>
        <authorList>
            <person name="Chen E.C."/>
            <person name="Morin E."/>
            <person name="Beaudet D."/>
            <person name="Noel J."/>
            <person name="Ndikumana S."/>
            <person name="Charron P."/>
            <person name="St-Onge C."/>
            <person name="Giorgi J."/>
            <person name="Grigoriev I.V."/>
            <person name="Roux C."/>
            <person name="Martin F.M."/>
            <person name="Corradi N."/>
        </authorList>
    </citation>
    <scope>NUCLEOTIDE SEQUENCE [LARGE SCALE GENOMIC DNA]</scope>
    <source>
        <strain evidence="1 4">A5</strain>
    </source>
</reference>
<dbReference type="VEuPathDB" id="FungiDB:RhiirA1_387960"/>
<proteinExistence type="predicted"/>
<evidence type="ECO:0000313" key="3">
    <source>
        <dbReference type="Proteomes" id="UP000232688"/>
    </source>
</evidence>
<dbReference type="EMBL" id="LLXH01000045">
    <property type="protein sequence ID" value="PKC74658.1"/>
    <property type="molecule type" value="Genomic_DNA"/>
</dbReference>
<gene>
    <name evidence="2" type="ORF">RhiirA1_387960</name>
    <name evidence="1" type="ORF">RhiirA5_370326</name>
</gene>
<dbReference type="VEuPathDB" id="FungiDB:FUN_015481"/>
<protein>
    <submittedName>
        <fullName evidence="1">Uncharacterized protein</fullName>
    </submittedName>
</protein>
<comment type="caution">
    <text evidence="1">The sequence shown here is derived from an EMBL/GenBank/DDBJ whole genome shotgun (WGS) entry which is preliminary data.</text>
</comment>
<reference evidence="2 3" key="4">
    <citation type="submission" date="2017-10" db="EMBL/GenBank/DDBJ databases">
        <title>Genome analyses suggest a sexual origin of heterokaryosis in a supposedly ancient asexual fungus.</title>
        <authorList>
            <person name="Corradi N."/>
            <person name="Sedzielewska K."/>
            <person name="Noel J."/>
            <person name="Charron P."/>
            <person name="Farinelli L."/>
            <person name="Marton T."/>
            <person name="Kruger M."/>
            <person name="Pelin A."/>
            <person name="Brachmann A."/>
            <person name="Corradi N."/>
        </authorList>
    </citation>
    <scope>NUCLEOTIDE SEQUENCE [LARGE SCALE GENOMIC DNA]</scope>
    <source>
        <strain evidence="2 3">A1</strain>
    </source>
</reference>
<reference evidence="1 4" key="1">
    <citation type="submission" date="2016-04" db="EMBL/GenBank/DDBJ databases">
        <title>Genome analyses suggest a sexual origin of heterokaryosis in a supposedly ancient asexual fungus.</title>
        <authorList>
            <person name="Ropars J."/>
            <person name="Sedzielewska K."/>
            <person name="Noel J."/>
            <person name="Charron P."/>
            <person name="Farinelli L."/>
            <person name="Marton T."/>
            <person name="Kruger M."/>
            <person name="Pelin A."/>
            <person name="Brachmann A."/>
            <person name="Corradi N."/>
        </authorList>
    </citation>
    <scope>NUCLEOTIDE SEQUENCE [LARGE SCALE GENOMIC DNA]</scope>
    <source>
        <strain evidence="1 4">A5</strain>
    </source>
</reference>
<sequence>MDHFIEFEKLLKSCKKLKFVLIRIKNSDKEETGEELLEILTRSAPTNLREIRFFEEFQFSLKILEKFFENWKGRPALSILTSNPMYKGDDYMKMINKYKDNGVIKEFRVYHKFPTTIISTAYNSDTKIR</sequence>
<reference evidence="2 3" key="3">
    <citation type="submission" date="2017-10" db="EMBL/GenBank/DDBJ databases">
        <title>Extensive intraspecific genome diversity in a model arbuscular mycorrhizal fungus.</title>
        <authorList>
            <person name="Chen E.C.H."/>
            <person name="Morin E."/>
            <person name="Baudet D."/>
            <person name="Noel J."/>
            <person name="Ndikumana S."/>
            <person name="Charron P."/>
            <person name="St-Onge C."/>
            <person name="Giorgi J."/>
            <person name="Grigoriev I.V."/>
            <person name="Roux C."/>
            <person name="Martin F.M."/>
            <person name="Corradi N."/>
        </authorList>
    </citation>
    <scope>NUCLEOTIDE SEQUENCE [LARGE SCALE GENOMIC DNA]</scope>
    <source>
        <strain evidence="2 3">A1</strain>
    </source>
</reference>
<accession>A0A2N0Q9T8</accession>
<organism evidence="1 4">
    <name type="scientific">Rhizophagus irregularis</name>
    <dbReference type="NCBI Taxonomy" id="588596"/>
    <lineage>
        <taxon>Eukaryota</taxon>
        <taxon>Fungi</taxon>
        <taxon>Fungi incertae sedis</taxon>
        <taxon>Mucoromycota</taxon>
        <taxon>Glomeromycotina</taxon>
        <taxon>Glomeromycetes</taxon>
        <taxon>Glomerales</taxon>
        <taxon>Glomeraceae</taxon>
        <taxon>Rhizophagus</taxon>
    </lineage>
</organism>
<dbReference type="EMBL" id="LLXJ01000070">
    <property type="protein sequence ID" value="PKC15853.1"/>
    <property type="molecule type" value="Genomic_DNA"/>
</dbReference>
<evidence type="ECO:0000313" key="2">
    <source>
        <dbReference type="EMBL" id="PKC74658.1"/>
    </source>
</evidence>
<dbReference type="AlphaFoldDB" id="A0A2N0Q9T8"/>
<dbReference type="Proteomes" id="UP000232688">
    <property type="component" value="Unassembled WGS sequence"/>
</dbReference>
<name>A0A2N0Q9T8_9GLOM</name>